<dbReference type="Gene3D" id="1.10.510.10">
    <property type="entry name" value="Transferase(Phosphotransferase) domain 1"/>
    <property type="match status" value="1"/>
</dbReference>
<dbReference type="InterPro" id="IPR001245">
    <property type="entry name" value="Ser-Thr/Tyr_kinase_cat_dom"/>
</dbReference>
<evidence type="ECO:0000256" key="11">
    <source>
        <dbReference type="ARBA" id="ARBA00023136"/>
    </source>
</evidence>
<evidence type="ECO:0000313" key="18">
    <source>
        <dbReference type="Proteomes" id="UP000825935"/>
    </source>
</evidence>
<comment type="similarity">
    <text evidence="3">In the C-terminal section; belongs to the protein kinase superfamily. Ser/Thr protein kinase family.</text>
</comment>
<evidence type="ECO:0000256" key="4">
    <source>
        <dbReference type="ARBA" id="ARBA00022475"/>
    </source>
</evidence>
<feature type="signal peptide" evidence="15">
    <location>
        <begin position="1"/>
        <end position="28"/>
    </location>
</feature>
<evidence type="ECO:0000256" key="13">
    <source>
        <dbReference type="ARBA" id="ARBA00023180"/>
    </source>
</evidence>
<organism evidence="17 18">
    <name type="scientific">Ceratopteris richardii</name>
    <name type="common">Triangle waterfern</name>
    <dbReference type="NCBI Taxonomy" id="49495"/>
    <lineage>
        <taxon>Eukaryota</taxon>
        <taxon>Viridiplantae</taxon>
        <taxon>Streptophyta</taxon>
        <taxon>Embryophyta</taxon>
        <taxon>Tracheophyta</taxon>
        <taxon>Polypodiopsida</taxon>
        <taxon>Polypodiidae</taxon>
        <taxon>Polypodiales</taxon>
        <taxon>Pteridineae</taxon>
        <taxon>Pteridaceae</taxon>
        <taxon>Parkerioideae</taxon>
        <taxon>Ceratopteris</taxon>
    </lineage>
</organism>
<evidence type="ECO:0000256" key="9">
    <source>
        <dbReference type="ARBA" id="ARBA00022840"/>
    </source>
</evidence>
<keyword evidence="9" id="KW-0067">ATP-binding</keyword>
<evidence type="ECO:0000256" key="8">
    <source>
        <dbReference type="ARBA" id="ARBA00022741"/>
    </source>
</evidence>
<keyword evidence="12" id="KW-0675">Receptor</keyword>
<comment type="similarity">
    <text evidence="2">In the N-terminal section; belongs to the leguminous lectin family.</text>
</comment>
<proteinExistence type="inferred from homology"/>
<evidence type="ECO:0000256" key="12">
    <source>
        <dbReference type="ARBA" id="ARBA00023170"/>
    </source>
</evidence>
<dbReference type="GO" id="GO:0005886">
    <property type="term" value="C:plasma membrane"/>
    <property type="evidence" value="ECO:0007669"/>
    <property type="project" value="UniProtKB-SubCell"/>
</dbReference>
<reference evidence="17" key="1">
    <citation type="submission" date="2021-08" db="EMBL/GenBank/DDBJ databases">
        <title>WGS assembly of Ceratopteris richardii.</title>
        <authorList>
            <person name="Marchant D.B."/>
            <person name="Chen G."/>
            <person name="Jenkins J."/>
            <person name="Shu S."/>
            <person name="Leebens-Mack J."/>
            <person name="Grimwood J."/>
            <person name="Schmutz J."/>
            <person name="Soltis P."/>
            <person name="Soltis D."/>
            <person name="Chen Z.-H."/>
        </authorList>
    </citation>
    <scope>NUCLEOTIDE SEQUENCE</scope>
    <source>
        <strain evidence="17">Whitten #5841</strain>
        <tissue evidence="17">Leaf</tissue>
    </source>
</reference>
<sequence length="688" mass="77706">MAMEARTPQNLALLIICILHLDWQVAVALNFQYLSFNMTASQIDILLMKQDPSWYHGQDASLENDAIWLNPDPNEVLTRKQSNIGRIIYRNPIEFTKDMSFVTCFSFEIITTAPDGLSGSGFAFFISVSQTAPPHSTGRYLGLSPIGGSKDGQYDFFAVEFDTHKSDGIKDPSGSHIGIDINSVNSLAVADTSPASRTLYPTLYLYNNYTFTAWVEYNASTALIRVWMINSTTPTACALDQPSDKRILALSSFYNLSTLFRNRLSYVGFSATNNASEDGMEGVALFSWSFSTEGDNIRGTKNDILKLVLEISLPLIVVVLSLSCLYVYWRLRTRSKMLPQPDAFPQTDEEKRSTRGQVAQQFSLIELSNATRAFSEEFKIAEGTFGIVYKGILEDGSLVAVKKLKQSVRKEQEFEAEMHVIHECRHRNLLQLRGWCYEKDEVMLVYDFMEKGSLDSYIHGKNKASTAALDSKRRLEILKDVARALEYLHFESPTRIVHRDVKAANVILTNKFEALLADFGLSRLMPPDEKELIIDEAAGTLGSIAPEVFDGNVSDKADVYSYGVLSLEVAYGRKMFDRSLDYRHLLDWVWSLKEQGRLLEELDPVVRTSMYTDHSELWSKVVHIALLCCHPTPDARPSMKQVYQVLEESSEDSQKLLLESRLLIKPSYRGLAPHMLSSEEFNCKILED</sequence>
<dbReference type="InterPro" id="IPR013320">
    <property type="entry name" value="ConA-like_dom_sf"/>
</dbReference>
<evidence type="ECO:0000256" key="1">
    <source>
        <dbReference type="ARBA" id="ARBA00004251"/>
    </source>
</evidence>
<dbReference type="SMART" id="SM00220">
    <property type="entry name" value="S_TKc"/>
    <property type="match status" value="1"/>
</dbReference>
<dbReference type="EMBL" id="CM035416">
    <property type="protein sequence ID" value="KAH7424905.1"/>
    <property type="molecule type" value="Genomic_DNA"/>
</dbReference>
<keyword evidence="8" id="KW-0547">Nucleotide-binding</keyword>
<dbReference type="Pfam" id="PF07714">
    <property type="entry name" value="PK_Tyr_Ser-Thr"/>
    <property type="match status" value="1"/>
</dbReference>
<evidence type="ECO:0000256" key="3">
    <source>
        <dbReference type="ARBA" id="ARBA00010217"/>
    </source>
</evidence>
<comment type="caution">
    <text evidence="17">The sequence shown here is derived from an EMBL/GenBank/DDBJ whole genome shotgun (WGS) entry which is preliminary data.</text>
</comment>
<keyword evidence="10 14" id="KW-1133">Transmembrane helix</keyword>
<dbReference type="Gene3D" id="2.60.120.200">
    <property type="match status" value="1"/>
</dbReference>
<feature type="domain" description="Protein kinase" evidence="16">
    <location>
        <begin position="374"/>
        <end position="657"/>
    </location>
</feature>
<evidence type="ECO:0000256" key="14">
    <source>
        <dbReference type="SAM" id="Phobius"/>
    </source>
</evidence>
<dbReference type="AlphaFoldDB" id="A0A8T2TT65"/>
<dbReference type="Proteomes" id="UP000825935">
    <property type="component" value="Chromosome 11"/>
</dbReference>
<dbReference type="CDD" id="cd06899">
    <property type="entry name" value="lectin_legume_LecRK_Arcelin_ConA"/>
    <property type="match status" value="1"/>
</dbReference>
<dbReference type="InterPro" id="IPR011009">
    <property type="entry name" value="Kinase-like_dom_sf"/>
</dbReference>
<keyword evidence="4" id="KW-1003">Cell membrane</keyword>
<dbReference type="GO" id="GO:0030246">
    <property type="term" value="F:carbohydrate binding"/>
    <property type="evidence" value="ECO:0007669"/>
    <property type="project" value="UniProtKB-KW"/>
</dbReference>
<dbReference type="PANTHER" id="PTHR27007">
    <property type="match status" value="1"/>
</dbReference>
<name>A0A8T2TT65_CERRI</name>
<keyword evidence="5 14" id="KW-0812">Transmembrane</keyword>
<dbReference type="PROSITE" id="PS00108">
    <property type="entry name" value="PROTEIN_KINASE_ST"/>
    <property type="match status" value="1"/>
</dbReference>
<dbReference type="InterPro" id="IPR008271">
    <property type="entry name" value="Ser/Thr_kinase_AS"/>
</dbReference>
<gene>
    <name evidence="17" type="ORF">KP509_11G030600</name>
</gene>
<comment type="subcellular location">
    <subcellularLocation>
        <location evidence="1">Cell membrane</location>
        <topology evidence="1">Single-pass type I membrane protein</topology>
    </subcellularLocation>
</comment>
<evidence type="ECO:0000259" key="16">
    <source>
        <dbReference type="PROSITE" id="PS50011"/>
    </source>
</evidence>
<keyword evidence="6 15" id="KW-0732">Signal</keyword>
<keyword evidence="11 14" id="KW-0472">Membrane</keyword>
<evidence type="ECO:0000256" key="10">
    <source>
        <dbReference type="ARBA" id="ARBA00022989"/>
    </source>
</evidence>
<dbReference type="EMBL" id="CM035416">
    <property type="protein sequence ID" value="KAH7424904.1"/>
    <property type="molecule type" value="Genomic_DNA"/>
</dbReference>
<keyword evidence="18" id="KW-1185">Reference proteome</keyword>
<dbReference type="GO" id="GO:0004672">
    <property type="term" value="F:protein kinase activity"/>
    <property type="evidence" value="ECO:0007669"/>
    <property type="project" value="InterPro"/>
</dbReference>
<evidence type="ECO:0000256" key="6">
    <source>
        <dbReference type="ARBA" id="ARBA00022729"/>
    </source>
</evidence>
<feature type="chain" id="PRO_5036275912" description="Protein kinase domain-containing protein" evidence="15">
    <location>
        <begin position="29"/>
        <end position="688"/>
    </location>
</feature>
<evidence type="ECO:0000256" key="5">
    <source>
        <dbReference type="ARBA" id="ARBA00022692"/>
    </source>
</evidence>
<dbReference type="FunFam" id="3.30.200.20:FF:000162">
    <property type="entry name" value="Adenine nucleotide alpha hydrolase-like domain kinase"/>
    <property type="match status" value="1"/>
</dbReference>
<keyword evidence="7" id="KW-0430">Lectin</keyword>
<dbReference type="Gene3D" id="3.30.200.20">
    <property type="entry name" value="Phosphorylase Kinase, domain 1"/>
    <property type="match status" value="1"/>
</dbReference>
<dbReference type="InterPro" id="IPR001220">
    <property type="entry name" value="Legume_lectin_dom"/>
</dbReference>
<dbReference type="GO" id="GO:0005524">
    <property type="term" value="F:ATP binding"/>
    <property type="evidence" value="ECO:0007669"/>
    <property type="project" value="UniProtKB-KW"/>
</dbReference>
<accession>A0A8T2TT65</accession>
<dbReference type="Pfam" id="PF00139">
    <property type="entry name" value="Lectin_legB"/>
    <property type="match status" value="1"/>
</dbReference>
<dbReference type="FunFam" id="1.10.510.10:FF:000240">
    <property type="entry name" value="Lectin-domain containing receptor kinase A4.3"/>
    <property type="match status" value="1"/>
</dbReference>
<dbReference type="InterPro" id="IPR050528">
    <property type="entry name" value="L-type_Lectin-RKs"/>
</dbReference>
<dbReference type="InterPro" id="IPR000719">
    <property type="entry name" value="Prot_kinase_dom"/>
</dbReference>
<evidence type="ECO:0000256" key="7">
    <source>
        <dbReference type="ARBA" id="ARBA00022734"/>
    </source>
</evidence>
<evidence type="ECO:0000256" key="15">
    <source>
        <dbReference type="SAM" id="SignalP"/>
    </source>
</evidence>
<feature type="transmembrane region" description="Helical" evidence="14">
    <location>
        <begin position="307"/>
        <end position="329"/>
    </location>
</feature>
<evidence type="ECO:0000256" key="2">
    <source>
        <dbReference type="ARBA" id="ARBA00008536"/>
    </source>
</evidence>
<dbReference type="OrthoDB" id="4062651at2759"/>
<dbReference type="SUPFAM" id="SSF56112">
    <property type="entry name" value="Protein kinase-like (PK-like)"/>
    <property type="match status" value="1"/>
</dbReference>
<dbReference type="GO" id="GO:0002229">
    <property type="term" value="P:defense response to oomycetes"/>
    <property type="evidence" value="ECO:0007669"/>
    <property type="project" value="UniProtKB-ARBA"/>
</dbReference>
<dbReference type="EMBL" id="CM035416">
    <property type="protein sequence ID" value="KAH7424903.1"/>
    <property type="molecule type" value="Genomic_DNA"/>
</dbReference>
<evidence type="ECO:0000313" key="17">
    <source>
        <dbReference type="EMBL" id="KAH7424903.1"/>
    </source>
</evidence>
<dbReference type="SUPFAM" id="SSF49899">
    <property type="entry name" value="Concanavalin A-like lectins/glucanases"/>
    <property type="match status" value="1"/>
</dbReference>
<keyword evidence="13" id="KW-0325">Glycoprotein</keyword>
<protein>
    <recommendedName>
        <fullName evidence="16">Protein kinase domain-containing protein</fullName>
    </recommendedName>
</protein>
<dbReference type="PROSITE" id="PS50011">
    <property type="entry name" value="PROTEIN_KINASE_DOM"/>
    <property type="match status" value="1"/>
</dbReference>